<evidence type="ECO:0008006" key="4">
    <source>
        <dbReference type="Google" id="ProtNLM"/>
    </source>
</evidence>
<evidence type="ECO:0000256" key="1">
    <source>
        <dbReference type="SAM" id="Phobius"/>
    </source>
</evidence>
<comment type="caution">
    <text evidence="2">The sequence shown here is derived from an EMBL/GenBank/DDBJ whole genome shotgun (WGS) entry which is preliminary data.</text>
</comment>
<dbReference type="EMBL" id="JADLQN010000010">
    <property type="protein sequence ID" value="MBF6358157.1"/>
    <property type="molecule type" value="Genomic_DNA"/>
</dbReference>
<evidence type="ECO:0000313" key="2">
    <source>
        <dbReference type="EMBL" id="MBF6358157.1"/>
    </source>
</evidence>
<proteinExistence type="predicted"/>
<name>A0ABS0DKR6_9NOCA</name>
<sequence>MGVAPNFEVDSPEYHLGIRVFNVSGETDLTAGKRGDANTLIWFTAGSTLTLTYLKMLGEIDWPWWGVLIPVWAFIGYVLGVVLFAGVLYGILRGVKRFAKWMETRQN</sequence>
<gene>
    <name evidence="2" type="ORF">IU449_27040</name>
</gene>
<reference evidence="2 3" key="1">
    <citation type="submission" date="2020-10" db="EMBL/GenBank/DDBJ databases">
        <title>Identification of Nocardia species via Next-generation sequencing and recognition of intraspecies genetic diversity.</title>
        <authorList>
            <person name="Li P."/>
            <person name="Li P."/>
            <person name="Lu B."/>
        </authorList>
    </citation>
    <scope>NUCLEOTIDE SEQUENCE [LARGE SCALE GENOMIC DNA]</scope>
    <source>
        <strain evidence="2 3">BJ06-0143</strain>
    </source>
</reference>
<dbReference type="RefSeq" id="WP_195004996.1">
    <property type="nucleotide sequence ID" value="NZ_JADLQN010000010.1"/>
</dbReference>
<keyword evidence="1" id="KW-1133">Transmembrane helix</keyword>
<dbReference type="Proteomes" id="UP000707731">
    <property type="component" value="Unassembled WGS sequence"/>
</dbReference>
<protein>
    <recommendedName>
        <fullName evidence="4">Transmembrane protein</fullName>
    </recommendedName>
</protein>
<keyword evidence="1" id="KW-0472">Membrane</keyword>
<keyword evidence="3" id="KW-1185">Reference proteome</keyword>
<accession>A0ABS0DKR6</accession>
<organism evidence="2 3">
    <name type="scientific">Nocardia higoensis</name>
    <dbReference type="NCBI Taxonomy" id="228599"/>
    <lineage>
        <taxon>Bacteria</taxon>
        <taxon>Bacillati</taxon>
        <taxon>Actinomycetota</taxon>
        <taxon>Actinomycetes</taxon>
        <taxon>Mycobacteriales</taxon>
        <taxon>Nocardiaceae</taxon>
        <taxon>Nocardia</taxon>
    </lineage>
</organism>
<keyword evidence="1" id="KW-0812">Transmembrane</keyword>
<feature type="transmembrane region" description="Helical" evidence="1">
    <location>
        <begin position="64"/>
        <end position="92"/>
    </location>
</feature>
<evidence type="ECO:0000313" key="3">
    <source>
        <dbReference type="Proteomes" id="UP000707731"/>
    </source>
</evidence>